<sequence>MVNVFGNVALEAVHPFTKGFEGPYVQEQPSNAVGSVEEATEANPFWFGRFNKGSRASRGGLADGWHSIGDGKILKITGDNSGEHTCILFPFEQNVLTNKLRFKGWLKITSGKQVGFGADSGYQNQVRGFILTHISHFIL</sequence>
<evidence type="ECO:0000313" key="2">
    <source>
        <dbReference type="Proteomes" id="UP000667802"/>
    </source>
</evidence>
<accession>A0AAP5MD26</accession>
<protein>
    <submittedName>
        <fullName evidence="1">Uncharacterized protein</fullName>
    </submittedName>
</protein>
<dbReference type="AlphaFoldDB" id="A0AAP5MD26"/>
<keyword evidence="2" id="KW-1185">Reference proteome</keyword>
<evidence type="ECO:0000313" key="1">
    <source>
        <dbReference type="EMBL" id="MDR9899927.1"/>
    </source>
</evidence>
<reference evidence="2" key="1">
    <citation type="journal article" date="2021" name="Science">
        <title>Hunting the eagle killer: A cyanobacterial neurotoxin causes vacuolar myelinopathy.</title>
        <authorList>
            <person name="Breinlinger S."/>
            <person name="Phillips T.J."/>
            <person name="Haram B.N."/>
            <person name="Mares J."/>
            <person name="Martinez Yerena J.A."/>
            <person name="Hrouzek P."/>
            <person name="Sobotka R."/>
            <person name="Henderson W.M."/>
            <person name="Schmieder P."/>
            <person name="Williams S.M."/>
            <person name="Lauderdale J.D."/>
            <person name="Wilde H.D."/>
            <person name="Gerrin W."/>
            <person name="Kust A."/>
            <person name="Washington J.W."/>
            <person name="Wagner C."/>
            <person name="Geier B."/>
            <person name="Liebeke M."/>
            <person name="Enke H."/>
            <person name="Niedermeyer T.H.J."/>
            <person name="Wilde S.B."/>
        </authorList>
    </citation>
    <scope>NUCLEOTIDE SEQUENCE [LARGE SCALE GENOMIC DNA]</scope>
    <source>
        <strain evidence="2">Thurmond2011</strain>
    </source>
</reference>
<dbReference type="Proteomes" id="UP000667802">
    <property type="component" value="Unassembled WGS sequence"/>
</dbReference>
<organism evidence="1 2">
    <name type="scientific">Aetokthonos hydrillicola Thurmond2011</name>
    <dbReference type="NCBI Taxonomy" id="2712845"/>
    <lineage>
        <taxon>Bacteria</taxon>
        <taxon>Bacillati</taxon>
        <taxon>Cyanobacteriota</taxon>
        <taxon>Cyanophyceae</taxon>
        <taxon>Nostocales</taxon>
        <taxon>Hapalosiphonaceae</taxon>
        <taxon>Aetokthonos</taxon>
    </lineage>
</organism>
<gene>
    <name evidence="1" type="ORF">G7B40_036040</name>
</gene>
<name>A0AAP5MD26_9CYAN</name>
<proteinExistence type="predicted"/>
<comment type="caution">
    <text evidence="1">The sequence shown here is derived from an EMBL/GenBank/DDBJ whole genome shotgun (WGS) entry which is preliminary data.</text>
</comment>
<dbReference type="EMBL" id="JAALHA020000028">
    <property type="protein sequence ID" value="MDR9899927.1"/>
    <property type="molecule type" value="Genomic_DNA"/>
</dbReference>
<dbReference type="RefSeq" id="WP_208345744.1">
    <property type="nucleotide sequence ID" value="NZ_CAWQFN010000724.1"/>
</dbReference>